<dbReference type="EMBL" id="CP017141">
    <property type="protein sequence ID" value="AOM79364.1"/>
    <property type="molecule type" value="Genomic_DNA"/>
</dbReference>
<accession>A0A1D7QL10</accession>
<name>A0A1D7QL10_9SPHI</name>
<proteinExistence type="predicted"/>
<evidence type="ECO:0000313" key="1">
    <source>
        <dbReference type="EMBL" id="AOM79364.1"/>
    </source>
</evidence>
<protein>
    <submittedName>
        <fullName evidence="1">Uncharacterized protein</fullName>
    </submittedName>
</protein>
<evidence type="ECO:0000313" key="2">
    <source>
        <dbReference type="Proteomes" id="UP000094313"/>
    </source>
</evidence>
<dbReference type="Proteomes" id="UP000094313">
    <property type="component" value="Chromosome"/>
</dbReference>
<reference evidence="1 2" key="1">
    <citation type="submission" date="2016-08" db="EMBL/GenBank/DDBJ databases">
        <authorList>
            <person name="Seilhamer J.J."/>
        </authorList>
    </citation>
    <scope>NUCLEOTIDE SEQUENCE [LARGE SCALE GENOMIC DNA]</scope>
    <source>
        <strain evidence="1 2">DX4</strain>
    </source>
</reference>
<sequence>MIKNAVEVGFQHIGVPAILEFGQVIPFDQVIQSLFRTVESILCLRHSITISWMGVLFRLFSYRGFKFGLFKYFADFYSFNDDFSSTEPNGFNFTTLENVMYGFGAEP</sequence>
<dbReference type="KEGG" id="psty:BFS30_20630"/>
<keyword evidence="2" id="KW-1185">Reference proteome</keyword>
<dbReference type="AlphaFoldDB" id="A0A1D7QL10"/>
<gene>
    <name evidence="1" type="ORF">BFS30_20630</name>
</gene>
<organism evidence="1 2">
    <name type="scientific">Pedobacter steynii</name>
    <dbReference type="NCBI Taxonomy" id="430522"/>
    <lineage>
        <taxon>Bacteria</taxon>
        <taxon>Pseudomonadati</taxon>
        <taxon>Bacteroidota</taxon>
        <taxon>Sphingobacteriia</taxon>
        <taxon>Sphingobacteriales</taxon>
        <taxon>Sphingobacteriaceae</taxon>
        <taxon>Pedobacter</taxon>
    </lineage>
</organism>